<evidence type="ECO:0000313" key="3">
    <source>
        <dbReference type="Proteomes" id="UP000030645"/>
    </source>
</evidence>
<feature type="transmembrane region" description="Helical" evidence="1">
    <location>
        <begin position="113"/>
        <end position="142"/>
    </location>
</feature>
<gene>
    <name evidence="2" type="ORF">L484_027177</name>
</gene>
<dbReference type="AlphaFoldDB" id="W9SBR0"/>
<keyword evidence="1" id="KW-0812">Transmembrane</keyword>
<dbReference type="EMBL" id="KE345919">
    <property type="protein sequence ID" value="EXC20622.1"/>
    <property type="molecule type" value="Genomic_DNA"/>
</dbReference>
<organism evidence="2 3">
    <name type="scientific">Morus notabilis</name>
    <dbReference type="NCBI Taxonomy" id="981085"/>
    <lineage>
        <taxon>Eukaryota</taxon>
        <taxon>Viridiplantae</taxon>
        <taxon>Streptophyta</taxon>
        <taxon>Embryophyta</taxon>
        <taxon>Tracheophyta</taxon>
        <taxon>Spermatophyta</taxon>
        <taxon>Magnoliopsida</taxon>
        <taxon>eudicotyledons</taxon>
        <taxon>Gunneridae</taxon>
        <taxon>Pentapetalae</taxon>
        <taxon>rosids</taxon>
        <taxon>fabids</taxon>
        <taxon>Rosales</taxon>
        <taxon>Moraceae</taxon>
        <taxon>Moreae</taxon>
        <taxon>Morus</taxon>
    </lineage>
</organism>
<protein>
    <submittedName>
        <fullName evidence="2">Uncharacterized protein</fullName>
    </submittedName>
</protein>
<reference evidence="3" key="1">
    <citation type="submission" date="2013-01" db="EMBL/GenBank/DDBJ databases">
        <title>Draft Genome Sequence of a Mulberry Tree, Morus notabilis C.K. Schneid.</title>
        <authorList>
            <person name="He N."/>
            <person name="Zhao S."/>
        </authorList>
    </citation>
    <scope>NUCLEOTIDE SEQUENCE</scope>
</reference>
<keyword evidence="3" id="KW-1185">Reference proteome</keyword>
<sequence>MQDANKVIGNAGQGSLNTNIQRKQLLTDVGGSAMWKTPDEMLLHVAMAETRREEEHLMADSRYDPTFLVVKTGLFRAGPPVLPALVDGMLKSIFSVIINSQVRVKKRTNAERWVVIIIVSSVASDMIVNTAAIVTVVVVAVVNSYVLKLNPVISPAQNWSHRYPHDEWNPTE</sequence>
<keyword evidence="1" id="KW-1133">Transmembrane helix</keyword>
<evidence type="ECO:0000313" key="2">
    <source>
        <dbReference type="EMBL" id="EXC20622.1"/>
    </source>
</evidence>
<accession>W9SBR0</accession>
<proteinExistence type="predicted"/>
<keyword evidence="1" id="KW-0472">Membrane</keyword>
<name>W9SBR0_9ROSA</name>
<evidence type="ECO:0000256" key="1">
    <source>
        <dbReference type="SAM" id="Phobius"/>
    </source>
</evidence>
<dbReference type="Proteomes" id="UP000030645">
    <property type="component" value="Unassembled WGS sequence"/>
</dbReference>